<dbReference type="GO" id="GO:0005829">
    <property type="term" value="C:cytosol"/>
    <property type="evidence" value="ECO:0007669"/>
    <property type="project" value="UniProtKB-SubCell"/>
</dbReference>
<evidence type="ECO:0000256" key="6">
    <source>
        <dbReference type="ARBA" id="ARBA00034482"/>
    </source>
</evidence>
<feature type="compositionally biased region" description="Polar residues" evidence="7">
    <location>
        <begin position="392"/>
        <end position="417"/>
    </location>
</feature>
<feature type="region of interest" description="Disordered" evidence="7">
    <location>
        <begin position="391"/>
        <end position="417"/>
    </location>
</feature>
<gene>
    <name evidence="8" type="ORF">OVA965_LOCUS4799</name>
    <name evidence="9" type="ORF">TMI583_LOCUS4801</name>
</gene>
<dbReference type="PANTHER" id="PTHR31220">
    <property type="entry name" value="HYCCIN RELATED"/>
    <property type="match status" value="1"/>
</dbReference>
<evidence type="ECO:0000256" key="5">
    <source>
        <dbReference type="ARBA" id="ARBA00023136"/>
    </source>
</evidence>
<accession>A0A8S2H0U2</accession>
<dbReference type="InterPro" id="IPR018619">
    <property type="entry name" value="Hyccin"/>
</dbReference>
<evidence type="ECO:0000256" key="1">
    <source>
        <dbReference type="ARBA" id="ARBA00004236"/>
    </source>
</evidence>
<feature type="compositionally biased region" description="Basic residues" evidence="7">
    <location>
        <begin position="342"/>
        <end position="352"/>
    </location>
</feature>
<name>A0A8S2H0U2_9BILA</name>
<feature type="region of interest" description="Disordered" evidence="7">
    <location>
        <begin position="328"/>
        <end position="374"/>
    </location>
</feature>
<evidence type="ECO:0000313" key="8">
    <source>
        <dbReference type="EMBL" id="CAF0803967.1"/>
    </source>
</evidence>
<dbReference type="EMBL" id="CAJOBA010001293">
    <property type="protein sequence ID" value="CAF3587606.1"/>
    <property type="molecule type" value="Genomic_DNA"/>
</dbReference>
<dbReference type="AlphaFoldDB" id="A0A8S2H0U2"/>
<dbReference type="GO" id="GO:0072659">
    <property type="term" value="P:protein localization to plasma membrane"/>
    <property type="evidence" value="ECO:0007669"/>
    <property type="project" value="TreeGrafter"/>
</dbReference>
<evidence type="ECO:0000256" key="3">
    <source>
        <dbReference type="ARBA" id="ARBA00022475"/>
    </source>
</evidence>
<feature type="region of interest" description="Disordered" evidence="7">
    <location>
        <begin position="221"/>
        <end position="246"/>
    </location>
</feature>
<dbReference type="Pfam" id="PF09790">
    <property type="entry name" value="Hyccin"/>
    <property type="match status" value="1"/>
</dbReference>
<keyword evidence="3" id="KW-1003">Cell membrane</keyword>
<comment type="caution">
    <text evidence="9">The sequence shown here is derived from an EMBL/GenBank/DDBJ whole genome shotgun (WGS) entry which is preliminary data.</text>
</comment>
<dbReference type="Proteomes" id="UP000682733">
    <property type="component" value="Unassembled WGS sequence"/>
</dbReference>
<feature type="compositionally biased region" description="Basic and acidic residues" evidence="7">
    <location>
        <begin position="600"/>
        <end position="609"/>
    </location>
</feature>
<dbReference type="GO" id="GO:0046854">
    <property type="term" value="P:phosphatidylinositol phosphate biosynthetic process"/>
    <property type="evidence" value="ECO:0007669"/>
    <property type="project" value="TreeGrafter"/>
</dbReference>
<keyword evidence="5" id="KW-0472">Membrane</keyword>
<feature type="region of interest" description="Disordered" evidence="7">
    <location>
        <begin position="538"/>
        <end position="615"/>
    </location>
</feature>
<feature type="compositionally biased region" description="Polar residues" evidence="7">
    <location>
        <begin position="353"/>
        <end position="374"/>
    </location>
</feature>
<sequence length="615" mass="69851">MIRVRLEVKMSASNININVRQDSLSFDVLDEWLTPSKAQKSSSLLMNNPHLSQEIHSAIVTERFSYISSICNQLFQLYRDSKARSFVLQFLPTFLSTYYDVLYEKDEETKGVVDDAVDERVHEFRVPNLASPSIYHVPNPDQYAHTPLTQNAISKHEKICEIIRLQTFIPFDSVNATTREQIMWFLLIQYGMNISLMDDYSRYAYLSMCKKLIGQGFNFNDDNTNSSTEEERPQQQTQSILPPTGRRIPISSRIMTEILGSLYYFKANYSDKDVGECMRLLKHRADYEMYPDVILMTESMACLHEFETQRYENNDTMGIPLEVPPTADVVKQKRSATTARSMKIKQKHHHRTTTANTTSVGDIEQSQQDASTENTNTDTIEYLNFVPAPSEASATDIQLSPSPSAPITNPLENQSPTTINKIFSPKNEIQIGRFHTENVAISNDDNNDVIYPSSIQTTTMSLPQKTTRIASSIGLAKDNSSPKTTQRIKPLLLTSSQQYYNSIQQQQFKGTSAIISSKQIIHESDNDNEQNNKMIVTNHKNVDTDENESDSTTSPSSRDAILPSPSPQQLTVSSPRKHSNLSTSHDKKHHHHDTTVRFTTESKKTHSDSCEETYL</sequence>
<evidence type="ECO:0000256" key="2">
    <source>
        <dbReference type="ARBA" id="ARBA00004514"/>
    </source>
</evidence>
<dbReference type="PANTHER" id="PTHR31220:SF1">
    <property type="entry name" value="GH21176P"/>
    <property type="match status" value="1"/>
</dbReference>
<reference evidence="9" key="1">
    <citation type="submission" date="2021-02" db="EMBL/GenBank/DDBJ databases">
        <authorList>
            <person name="Nowell W R."/>
        </authorList>
    </citation>
    <scope>NUCLEOTIDE SEQUENCE</scope>
</reference>
<keyword evidence="4" id="KW-0963">Cytoplasm</keyword>
<comment type="subcellular location">
    <subcellularLocation>
        <location evidence="1">Cell membrane</location>
    </subcellularLocation>
    <subcellularLocation>
        <location evidence="2">Cytoplasm</location>
        <location evidence="2">Cytosol</location>
    </subcellularLocation>
</comment>
<dbReference type="GO" id="GO:0005886">
    <property type="term" value="C:plasma membrane"/>
    <property type="evidence" value="ECO:0007669"/>
    <property type="project" value="UniProtKB-SubCell"/>
</dbReference>
<evidence type="ECO:0000313" key="10">
    <source>
        <dbReference type="Proteomes" id="UP000682733"/>
    </source>
</evidence>
<dbReference type="Proteomes" id="UP000677228">
    <property type="component" value="Unassembled WGS sequence"/>
</dbReference>
<dbReference type="EMBL" id="CAJNOK010001292">
    <property type="protein sequence ID" value="CAF0803967.1"/>
    <property type="molecule type" value="Genomic_DNA"/>
</dbReference>
<proteinExistence type="inferred from homology"/>
<organism evidence="9 10">
    <name type="scientific">Didymodactylos carnosus</name>
    <dbReference type="NCBI Taxonomy" id="1234261"/>
    <lineage>
        <taxon>Eukaryota</taxon>
        <taxon>Metazoa</taxon>
        <taxon>Spiralia</taxon>
        <taxon>Gnathifera</taxon>
        <taxon>Rotifera</taxon>
        <taxon>Eurotatoria</taxon>
        <taxon>Bdelloidea</taxon>
        <taxon>Philodinida</taxon>
        <taxon>Philodinidae</taxon>
        <taxon>Didymodactylos</taxon>
    </lineage>
</organism>
<comment type="similarity">
    <text evidence="6">Belongs to the Hyccin family.</text>
</comment>
<evidence type="ECO:0000256" key="7">
    <source>
        <dbReference type="SAM" id="MobiDB-lite"/>
    </source>
</evidence>
<evidence type="ECO:0000256" key="4">
    <source>
        <dbReference type="ARBA" id="ARBA00022490"/>
    </source>
</evidence>
<protein>
    <submittedName>
        <fullName evidence="9">Uncharacterized protein</fullName>
    </submittedName>
</protein>
<evidence type="ECO:0000313" key="9">
    <source>
        <dbReference type="EMBL" id="CAF3587606.1"/>
    </source>
</evidence>